<name>A0AA38ZTF9_VITRO</name>
<dbReference type="SUPFAM" id="SSF82153">
    <property type="entry name" value="FAS1 domain"/>
    <property type="match status" value="2"/>
</dbReference>
<comment type="function">
    <text evidence="7">May be a cell surface adhesion protein.</text>
</comment>
<evidence type="ECO:0000256" key="6">
    <source>
        <dbReference type="ARBA" id="ARBA00023136"/>
    </source>
</evidence>
<keyword evidence="12" id="KW-1185">Reference proteome</keyword>
<feature type="region of interest" description="Disordered" evidence="8">
    <location>
        <begin position="238"/>
        <end position="264"/>
    </location>
</feature>
<keyword evidence="3" id="KW-1003">Cell membrane</keyword>
<reference evidence="11 12" key="1">
    <citation type="journal article" date="2023" name="BMC Biotechnol.">
        <title>Vitis rotundifolia cv Carlos genome sequencing.</title>
        <authorList>
            <person name="Huff M."/>
            <person name="Hulse-Kemp A."/>
            <person name="Scheffler B."/>
            <person name="Youngblood R."/>
            <person name="Simpson S."/>
            <person name="Babiker E."/>
            <person name="Staton M."/>
        </authorList>
    </citation>
    <scope>NUCLEOTIDE SEQUENCE [LARGE SCALE GENOMIC DNA]</scope>
    <source>
        <tissue evidence="11">Leaf</tissue>
    </source>
</reference>
<dbReference type="PANTHER" id="PTHR32077">
    <property type="entry name" value="FASCICLIN-LIKE ARABINOGALACTAN PROTEIN"/>
    <property type="match status" value="1"/>
</dbReference>
<dbReference type="SMART" id="SM00554">
    <property type="entry name" value="FAS1"/>
    <property type="match status" value="2"/>
</dbReference>
<dbReference type="AlphaFoldDB" id="A0AA38ZTF9"/>
<keyword evidence="6 9" id="KW-0472">Membrane</keyword>
<gene>
    <name evidence="11" type="ORF">PVL29_010122</name>
</gene>
<comment type="subcellular location">
    <subcellularLocation>
        <location evidence="1">Cell membrane</location>
        <topology evidence="1">Lipid-anchor</topology>
        <topology evidence="1">GPI-anchor</topology>
    </subcellularLocation>
</comment>
<dbReference type="InterPro" id="IPR036378">
    <property type="entry name" value="FAS1_dom_sf"/>
</dbReference>
<dbReference type="InterPro" id="IPR000782">
    <property type="entry name" value="FAS1_domain"/>
</dbReference>
<evidence type="ECO:0000313" key="11">
    <source>
        <dbReference type="EMBL" id="KAJ9694482.1"/>
    </source>
</evidence>
<feature type="region of interest" description="Disordered" evidence="8">
    <location>
        <begin position="60"/>
        <end position="83"/>
    </location>
</feature>
<dbReference type="EMBL" id="JARBHA010000008">
    <property type="protein sequence ID" value="KAJ9694482.1"/>
    <property type="molecule type" value="Genomic_DNA"/>
</dbReference>
<dbReference type="GO" id="GO:0009834">
    <property type="term" value="P:plant-type secondary cell wall biogenesis"/>
    <property type="evidence" value="ECO:0007669"/>
    <property type="project" value="TreeGrafter"/>
</dbReference>
<feature type="compositionally biased region" description="Low complexity" evidence="8">
    <location>
        <begin position="479"/>
        <end position="498"/>
    </location>
</feature>
<keyword evidence="4" id="KW-0449">Lipoprotein</keyword>
<feature type="domain" description="FAS1" evidence="10">
    <location>
        <begin position="82"/>
        <end position="226"/>
    </location>
</feature>
<evidence type="ECO:0000256" key="3">
    <source>
        <dbReference type="ARBA" id="ARBA00022475"/>
    </source>
</evidence>
<dbReference type="Gene3D" id="2.30.180.10">
    <property type="entry name" value="FAS1 domain"/>
    <property type="match status" value="2"/>
</dbReference>
<evidence type="ECO:0000256" key="9">
    <source>
        <dbReference type="SAM" id="Phobius"/>
    </source>
</evidence>
<feature type="transmembrane region" description="Helical" evidence="9">
    <location>
        <begin position="276"/>
        <end position="298"/>
    </location>
</feature>
<evidence type="ECO:0000259" key="10">
    <source>
        <dbReference type="PROSITE" id="PS50213"/>
    </source>
</evidence>
<evidence type="ECO:0000256" key="5">
    <source>
        <dbReference type="ARBA" id="ARBA00022729"/>
    </source>
</evidence>
<dbReference type="Proteomes" id="UP001168098">
    <property type="component" value="Unassembled WGS sequence"/>
</dbReference>
<keyword evidence="9" id="KW-0812">Transmembrane</keyword>
<dbReference type="InterPro" id="IPR045003">
    <property type="entry name" value="FLA_A"/>
</dbReference>
<protein>
    <recommendedName>
        <fullName evidence="10">FAS1 domain-containing protein</fullName>
    </recommendedName>
</protein>
<feature type="domain" description="FAS1" evidence="10">
    <location>
        <begin position="318"/>
        <end position="462"/>
    </location>
</feature>
<feature type="region of interest" description="Disordered" evidence="8">
    <location>
        <begin position="472"/>
        <end position="498"/>
    </location>
</feature>
<evidence type="ECO:0000313" key="12">
    <source>
        <dbReference type="Proteomes" id="UP001168098"/>
    </source>
</evidence>
<comment type="caution">
    <text evidence="11">The sequence shown here is derived from an EMBL/GenBank/DDBJ whole genome shotgun (WGS) entry which is preliminary data.</text>
</comment>
<evidence type="ECO:0000256" key="4">
    <source>
        <dbReference type="ARBA" id="ARBA00022622"/>
    </source>
</evidence>
<dbReference type="GO" id="GO:0005886">
    <property type="term" value="C:plasma membrane"/>
    <property type="evidence" value="ECO:0007669"/>
    <property type="project" value="UniProtKB-SubCell"/>
</dbReference>
<dbReference type="PROSITE" id="PS50213">
    <property type="entry name" value="FAS1"/>
    <property type="match status" value="2"/>
</dbReference>
<sequence>MHTHPKPLLSTNFWKQQILPLYAKRALKKRMKQLLSPTLLLLILFLLCTTTYGQSLAPAAAPSGAATTSGQSSPPASSPSGPTDIDVILGKAGKFTTFIGLLKSTQMDSQINSELQKKSNPGFTIFAPTDSAFADLKTGTLNSYTDEQKAALTKFHVLHSFLTVSQFQTVSNPLHTEAAANTEDFPLNVIGNGTQVNITTGLVNTTVDSTVYSDGQIAVYEISQVLLAQGILRPQAPAPAPLPAKPKKATPLNSQAPSTSTTVSVDSSGATGTLHYAPLVVSIGVALFFPFLILLIFFHLCTKTSGQSPASAPAPSGPPDITAVLRKAGKYTTFIGLLKSTQMDVQINSELQKKSDPGFTIFAPTDDAFSNLKPGTLNSFTDQQKAALTQFHVVPSYLSNSQFQTVSNPLRTEAGGDTVEFPLNITTNGTQVSMTTGLVNTTVDDTVYVDGQLAVYEIGEVLLAQGILRPPAPPPLPPKSKNASSPNAPSGSISSSGDFSDATCLRYAPTAISYGVAILVALTLWL</sequence>
<dbReference type="FunFam" id="2.30.180.10:FF:000096">
    <property type="match status" value="2"/>
</dbReference>
<evidence type="ECO:0000256" key="8">
    <source>
        <dbReference type="SAM" id="MobiDB-lite"/>
    </source>
</evidence>
<feature type="transmembrane region" description="Helical" evidence="9">
    <location>
        <begin position="504"/>
        <end position="525"/>
    </location>
</feature>
<accession>A0AA38ZTF9</accession>
<dbReference type="Pfam" id="PF02469">
    <property type="entry name" value="Fasciclin"/>
    <property type="match status" value="2"/>
</dbReference>
<keyword evidence="5" id="KW-0732">Signal</keyword>
<dbReference type="PANTHER" id="PTHR32077:SF65">
    <property type="entry name" value="FASCICLIN-LIKE ARABINOGALACTAN PROTEIN 11"/>
    <property type="match status" value="1"/>
</dbReference>
<proteinExistence type="inferred from homology"/>
<organism evidence="11 12">
    <name type="scientific">Vitis rotundifolia</name>
    <name type="common">Muscadine grape</name>
    <dbReference type="NCBI Taxonomy" id="103349"/>
    <lineage>
        <taxon>Eukaryota</taxon>
        <taxon>Viridiplantae</taxon>
        <taxon>Streptophyta</taxon>
        <taxon>Embryophyta</taxon>
        <taxon>Tracheophyta</taxon>
        <taxon>Spermatophyta</taxon>
        <taxon>Magnoliopsida</taxon>
        <taxon>eudicotyledons</taxon>
        <taxon>Gunneridae</taxon>
        <taxon>Pentapetalae</taxon>
        <taxon>rosids</taxon>
        <taxon>Vitales</taxon>
        <taxon>Vitaceae</taxon>
        <taxon>Viteae</taxon>
        <taxon>Vitis</taxon>
    </lineage>
</organism>
<evidence type="ECO:0000256" key="7">
    <source>
        <dbReference type="ARBA" id="ARBA00024686"/>
    </source>
</evidence>
<keyword evidence="4" id="KW-0325">Glycoprotein</keyword>
<evidence type="ECO:0000256" key="1">
    <source>
        <dbReference type="ARBA" id="ARBA00004609"/>
    </source>
</evidence>
<keyword evidence="9" id="KW-1133">Transmembrane helix</keyword>
<comment type="similarity">
    <text evidence="2">Belongs to the fasciclin-like AGP family.</text>
</comment>
<keyword evidence="4" id="KW-0336">GPI-anchor</keyword>
<evidence type="ECO:0000256" key="2">
    <source>
        <dbReference type="ARBA" id="ARBA00007843"/>
    </source>
</evidence>
<dbReference type="GO" id="GO:0098552">
    <property type="term" value="C:side of membrane"/>
    <property type="evidence" value="ECO:0007669"/>
    <property type="project" value="UniProtKB-KW"/>
</dbReference>